<dbReference type="AlphaFoldDB" id="A0A1M7STN3"/>
<sequence length="61" mass="6980">MAINRSKRNKKFCVELIYMKPEAQTWFVNNQASLKEKYATALQKRNEKGASVLPASYGVTK</sequence>
<dbReference type="STRING" id="1121455.SAMN02745728_01262"/>
<accession>A0A1M7STN3</accession>
<evidence type="ECO:0000313" key="2">
    <source>
        <dbReference type="Proteomes" id="UP000186469"/>
    </source>
</evidence>
<gene>
    <name evidence="1" type="ORF">SAMN02745728_01262</name>
</gene>
<organism evidence="1 2">
    <name type="scientific">Desulfovibrio litoralis DSM 11393</name>
    <dbReference type="NCBI Taxonomy" id="1121455"/>
    <lineage>
        <taxon>Bacteria</taxon>
        <taxon>Pseudomonadati</taxon>
        <taxon>Thermodesulfobacteriota</taxon>
        <taxon>Desulfovibrionia</taxon>
        <taxon>Desulfovibrionales</taxon>
        <taxon>Desulfovibrionaceae</taxon>
        <taxon>Desulfovibrio</taxon>
    </lineage>
</organism>
<dbReference type="Proteomes" id="UP000186469">
    <property type="component" value="Unassembled WGS sequence"/>
</dbReference>
<name>A0A1M7STN3_9BACT</name>
<proteinExistence type="predicted"/>
<dbReference type="RefSeq" id="WP_072696935.1">
    <property type="nucleotide sequence ID" value="NZ_FRDI01000004.1"/>
</dbReference>
<dbReference type="EMBL" id="FRDI01000004">
    <property type="protein sequence ID" value="SHN61778.1"/>
    <property type="molecule type" value="Genomic_DNA"/>
</dbReference>
<reference evidence="1 2" key="1">
    <citation type="submission" date="2016-12" db="EMBL/GenBank/DDBJ databases">
        <authorList>
            <person name="Song W.-J."/>
            <person name="Kurnit D.M."/>
        </authorList>
    </citation>
    <scope>NUCLEOTIDE SEQUENCE [LARGE SCALE GENOMIC DNA]</scope>
    <source>
        <strain evidence="1 2">DSM 11393</strain>
    </source>
</reference>
<protein>
    <submittedName>
        <fullName evidence="1">Uncharacterized protein</fullName>
    </submittedName>
</protein>
<evidence type="ECO:0000313" key="1">
    <source>
        <dbReference type="EMBL" id="SHN61778.1"/>
    </source>
</evidence>
<keyword evidence="2" id="KW-1185">Reference proteome</keyword>